<keyword evidence="2" id="KW-0812">Transmembrane</keyword>
<dbReference type="RefSeq" id="WP_142504261.1">
    <property type="nucleotide sequence ID" value="NZ_FXTI01000001.1"/>
</dbReference>
<feature type="region of interest" description="Disordered" evidence="1">
    <location>
        <begin position="40"/>
        <end position="61"/>
    </location>
</feature>
<evidence type="ECO:0000313" key="4">
    <source>
        <dbReference type="Proteomes" id="UP000315636"/>
    </source>
</evidence>
<gene>
    <name evidence="3" type="ORF">SAMN06264849_101609</name>
</gene>
<keyword evidence="4" id="KW-1185">Reference proteome</keyword>
<keyword evidence="2" id="KW-1133">Transmembrane helix</keyword>
<feature type="compositionally biased region" description="Low complexity" evidence="1">
    <location>
        <begin position="40"/>
        <end position="51"/>
    </location>
</feature>
<evidence type="ECO:0000256" key="2">
    <source>
        <dbReference type="SAM" id="Phobius"/>
    </source>
</evidence>
<sequence>MNVSIKKNWTSTLLVTVIAFNMMMIGLIIAQHQIALKETAPVTTSPTSASPNQRIDTRTEFRGSRRVGNWEVEHYQKVEVIRDKQGHEIKTRPTGEDTYIRYWKGDQPDS</sequence>
<dbReference type="OrthoDB" id="2991037at2"/>
<reference evidence="3 4" key="1">
    <citation type="submission" date="2017-05" db="EMBL/GenBank/DDBJ databases">
        <authorList>
            <person name="Varghese N."/>
            <person name="Submissions S."/>
        </authorList>
    </citation>
    <scope>NUCLEOTIDE SEQUENCE [LARGE SCALE GENOMIC DNA]</scope>
    <source>
        <strain evidence="3 4">DSM 45474</strain>
    </source>
</reference>
<proteinExistence type="predicted"/>
<evidence type="ECO:0000313" key="3">
    <source>
        <dbReference type="EMBL" id="SMO43376.1"/>
    </source>
</evidence>
<protein>
    <submittedName>
        <fullName evidence="3">Uncharacterized protein</fullName>
    </submittedName>
</protein>
<keyword evidence="2" id="KW-0472">Membrane</keyword>
<feature type="transmembrane region" description="Helical" evidence="2">
    <location>
        <begin position="12"/>
        <end position="30"/>
    </location>
</feature>
<organism evidence="3 4">
    <name type="scientific">Melghirimyces algeriensis</name>
    <dbReference type="NCBI Taxonomy" id="910412"/>
    <lineage>
        <taxon>Bacteria</taxon>
        <taxon>Bacillati</taxon>
        <taxon>Bacillota</taxon>
        <taxon>Bacilli</taxon>
        <taxon>Bacillales</taxon>
        <taxon>Thermoactinomycetaceae</taxon>
        <taxon>Melghirimyces</taxon>
    </lineage>
</organism>
<accession>A0A521B8G7</accession>
<evidence type="ECO:0000256" key="1">
    <source>
        <dbReference type="SAM" id="MobiDB-lite"/>
    </source>
</evidence>
<dbReference type="Proteomes" id="UP000315636">
    <property type="component" value="Unassembled WGS sequence"/>
</dbReference>
<name>A0A521B8G7_9BACL</name>
<dbReference type="AlphaFoldDB" id="A0A521B8G7"/>
<dbReference type="EMBL" id="FXTI01000001">
    <property type="protein sequence ID" value="SMO43376.1"/>
    <property type="molecule type" value="Genomic_DNA"/>
</dbReference>